<dbReference type="Gene3D" id="1.10.1740.10">
    <property type="match status" value="1"/>
</dbReference>
<dbReference type="PANTHER" id="PTHR43133:SF8">
    <property type="entry name" value="RNA POLYMERASE SIGMA FACTOR HI_1459-RELATED"/>
    <property type="match status" value="1"/>
</dbReference>
<keyword evidence="4" id="KW-0238">DNA-binding</keyword>
<dbReference type="Pfam" id="PF04542">
    <property type="entry name" value="Sigma70_r2"/>
    <property type="match status" value="1"/>
</dbReference>
<dbReference type="CDD" id="cd06171">
    <property type="entry name" value="Sigma70_r4"/>
    <property type="match status" value="1"/>
</dbReference>
<dbReference type="NCBIfam" id="TIGR02937">
    <property type="entry name" value="sigma70-ECF"/>
    <property type="match status" value="1"/>
</dbReference>
<keyword evidence="9" id="KW-1185">Reference proteome</keyword>
<dbReference type="InterPro" id="IPR039425">
    <property type="entry name" value="RNA_pol_sigma-70-like"/>
</dbReference>
<evidence type="ECO:0000256" key="1">
    <source>
        <dbReference type="ARBA" id="ARBA00010641"/>
    </source>
</evidence>
<dbReference type="InterPro" id="IPR013249">
    <property type="entry name" value="RNA_pol_sigma70_r4_t2"/>
</dbReference>
<proteinExistence type="inferred from homology"/>
<evidence type="ECO:0000259" key="7">
    <source>
        <dbReference type="Pfam" id="PF08281"/>
    </source>
</evidence>
<dbReference type="InterPro" id="IPR007627">
    <property type="entry name" value="RNA_pol_sigma70_r2"/>
</dbReference>
<dbReference type="RefSeq" id="WP_273848415.1">
    <property type="nucleotide sequence ID" value="NZ_JAQQWT010000084.1"/>
</dbReference>
<evidence type="ECO:0000256" key="2">
    <source>
        <dbReference type="ARBA" id="ARBA00023015"/>
    </source>
</evidence>
<evidence type="ECO:0000256" key="3">
    <source>
        <dbReference type="ARBA" id="ARBA00023082"/>
    </source>
</evidence>
<dbReference type="Pfam" id="PF08281">
    <property type="entry name" value="Sigma70_r4_2"/>
    <property type="match status" value="1"/>
</dbReference>
<comment type="similarity">
    <text evidence="1">Belongs to the sigma-70 factor family. ECF subfamily.</text>
</comment>
<gene>
    <name evidence="8" type="ORF">ACFFH4_21640</name>
</gene>
<evidence type="ECO:0000313" key="9">
    <source>
        <dbReference type="Proteomes" id="UP001589833"/>
    </source>
</evidence>
<name>A0ABV6NM49_9BACI</name>
<sequence length="170" mass="20132">MDDTEFQRHLNSQLKLIFHYLIKQGASRQDAEDIVQEAALKLIENINAISPEKVQSWLFRVSLNRYYDLLRRNKVKDKASLELQLFEKIKQGLLPEEVLVQKEISEEVINALEKMPKRYKEFLILKYIFDLRYKDIGKIAELNTGTVKTIIFRAKKVFIDIYREVQNEQG</sequence>
<dbReference type="PANTHER" id="PTHR43133">
    <property type="entry name" value="RNA POLYMERASE ECF-TYPE SIGMA FACTO"/>
    <property type="match status" value="1"/>
</dbReference>
<evidence type="ECO:0000313" key="8">
    <source>
        <dbReference type="EMBL" id="MFC0561514.1"/>
    </source>
</evidence>
<dbReference type="Proteomes" id="UP001589833">
    <property type="component" value="Unassembled WGS sequence"/>
</dbReference>
<dbReference type="EMBL" id="JBHLTR010000073">
    <property type="protein sequence ID" value="MFC0561514.1"/>
    <property type="molecule type" value="Genomic_DNA"/>
</dbReference>
<dbReference type="InterPro" id="IPR036388">
    <property type="entry name" value="WH-like_DNA-bd_sf"/>
</dbReference>
<comment type="caution">
    <text evidence="8">The sequence shown here is derived from an EMBL/GenBank/DDBJ whole genome shotgun (WGS) entry which is preliminary data.</text>
</comment>
<feature type="domain" description="RNA polymerase sigma-70 region 2" evidence="6">
    <location>
        <begin position="14"/>
        <end position="74"/>
    </location>
</feature>
<dbReference type="Gene3D" id="1.10.10.10">
    <property type="entry name" value="Winged helix-like DNA-binding domain superfamily/Winged helix DNA-binding domain"/>
    <property type="match status" value="1"/>
</dbReference>
<protein>
    <submittedName>
        <fullName evidence="8">RNA polymerase sigma factor</fullName>
    </submittedName>
</protein>
<organism evidence="8 9">
    <name type="scientific">Halalkalibacter alkalisediminis</name>
    <dbReference type="NCBI Taxonomy" id="935616"/>
    <lineage>
        <taxon>Bacteria</taxon>
        <taxon>Bacillati</taxon>
        <taxon>Bacillota</taxon>
        <taxon>Bacilli</taxon>
        <taxon>Bacillales</taxon>
        <taxon>Bacillaceae</taxon>
        <taxon>Halalkalibacter</taxon>
    </lineage>
</organism>
<feature type="domain" description="RNA polymerase sigma factor 70 region 4 type 2" evidence="7">
    <location>
        <begin position="106"/>
        <end position="156"/>
    </location>
</feature>
<reference evidence="8 9" key="1">
    <citation type="submission" date="2024-09" db="EMBL/GenBank/DDBJ databases">
        <authorList>
            <person name="Sun Q."/>
            <person name="Mori K."/>
        </authorList>
    </citation>
    <scope>NUCLEOTIDE SEQUENCE [LARGE SCALE GENOMIC DNA]</scope>
    <source>
        <strain evidence="8 9">NCAIM B.02301</strain>
    </source>
</reference>
<keyword evidence="2" id="KW-0805">Transcription regulation</keyword>
<accession>A0ABV6NM49</accession>
<dbReference type="InterPro" id="IPR014284">
    <property type="entry name" value="RNA_pol_sigma-70_dom"/>
</dbReference>
<keyword evidence="3" id="KW-0731">Sigma factor</keyword>
<dbReference type="InterPro" id="IPR013324">
    <property type="entry name" value="RNA_pol_sigma_r3/r4-like"/>
</dbReference>
<evidence type="ECO:0000256" key="5">
    <source>
        <dbReference type="ARBA" id="ARBA00023163"/>
    </source>
</evidence>
<evidence type="ECO:0000259" key="6">
    <source>
        <dbReference type="Pfam" id="PF04542"/>
    </source>
</evidence>
<dbReference type="InterPro" id="IPR013325">
    <property type="entry name" value="RNA_pol_sigma_r2"/>
</dbReference>
<dbReference type="SUPFAM" id="SSF88946">
    <property type="entry name" value="Sigma2 domain of RNA polymerase sigma factors"/>
    <property type="match status" value="1"/>
</dbReference>
<evidence type="ECO:0000256" key="4">
    <source>
        <dbReference type="ARBA" id="ARBA00023125"/>
    </source>
</evidence>
<keyword evidence="5" id="KW-0804">Transcription</keyword>
<dbReference type="SUPFAM" id="SSF88659">
    <property type="entry name" value="Sigma3 and sigma4 domains of RNA polymerase sigma factors"/>
    <property type="match status" value="1"/>
</dbReference>